<keyword evidence="3 9" id="KW-0597">Phosphoprotein</keyword>
<dbReference type="RefSeq" id="WP_088018248.1">
    <property type="nucleotide sequence ID" value="NZ_CP020880.1"/>
</dbReference>
<dbReference type="Proteomes" id="UP000323393">
    <property type="component" value="Unassembled WGS sequence"/>
</dbReference>
<feature type="domain" description="Response regulatory" evidence="10">
    <location>
        <begin position="3"/>
        <end position="119"/>
    </location>
</feature>
<feature type="modified residue" description="4-aspartylphosphate" evidence="9">
    <location>
        <position position="54"/>
    </location>
</feature>
<keyword evidence="4" id="KW-0902">Two-component regulatory system</keyword>
<dbReference type="KEGG" id="bhk:B4U37_10980"/>
<dbReference type="GO" id="GO:0003700">
    <property type="term" value="F:DNA-binding transcription factor activity"/>
    <property type="evidence" value="ECO:0007669"/>
    <property type="project" value="InterPro"/>
</dbReference>
<dbReference type="GO" id="GO:0000156">
    <property type="term" value="F:phosphorelay response regulator activity"/>
    <property type="evidence" value="ECO:0007669"/>
    <property type="project" value="TreeGrafter"/>
</dbReference>
<evidence type="ECO:0000256" key="8">
    <source>
        <dbReference type="ARBA" id="ARBA00023163"/>
    </source>
</evidence>
<keyword evidence="6 11" id="KW-0238">DNA-binding</keyword>
<keyword evidence="7" id="KW-0010">Activator</keyword>
<dbReference type="SUPFAM" id="SSF52172">
    <property type="entry name" value="CheY-like"/>
    <property type="match status" value="1"/>
</dbReference>
<dbReference type="CDD" id="cd19925">
    <property type="entry name" value="REC_citrate_TCS"/>
    <property type="match status" value="1"/>
</dbReference>
<evidence type="ECO:0000256" key="4">
    <source>
        <dbReference type="ARBA" id="ARBA00023012"/>
    </source>
</evidence>
<dbReference type="PIRSF" id="PIRSF006171">
    <property type="entry name" value="RR_citrat_malat"/>
    <property type="match status" value="1"/>
</dbReference>
<dbReference type="PROSITE" id="PS50110">
    <property type="entry name" value="RESPONSE_REGULATORY"/>
    <property type="match status" value="1"/>
</dbReference>
<dbReference type="AlphaFoldDB" id="A0A1Y0CML2"/>
<evidence type="ECO:0000313" key="12">
    <source>
        <dbReference type="EMBL" id="TYS57800.1"/>
    </source>
</evidence>
<evidence type="ECO:0000256" key="5">
    <source>
        <dbReference type="ARBA" id="ARBA00023015"/>
    </source>
</evidence>
<dbReference type="InterPro" id="IPR001789">
    <property type="entry name" value="Sig_transdc_resp-reg_receiver"/>
</dbReference>
<keyword evidence="5" id="KW-0805">Transcription regulation</keyword>
<dbReference type="InterPro" id="IPR048714">
    <property type="entry name" value="DpiA-like_HTH"/>
</dbReference>
<dbReference type="PANTHER" id="PTHR45526:SF6">
    <property type="entry name" value="TRANSCRIPTIONAL REGULATORY PROTEIN CITT"/>
    <property type="match status" value="1"/>
</dbReference>
<dbReference type="Pfam" id="PF00072">
    <property type="entry name" value="Response_reg"/>
    <property type="match status" value="1"/>
</dbReference>
<evidence type="ECO:0000256" key="3">
    <source>
        <dbReference type="ARBA" id="ARBA00022553"/>
    </source>
</evidence>
<organism evidence="12 14">
    <name type="scientific">Sutcliffiella horikoshii</name>
    <dbReference type="NCBI Taxonomy" id="79883"/>
    <lineage>
        <taxon>Bacteria</taxon>
        <taxon>Bacillati</taxon>
        <taxon>Bacillota</taxon>
        <taxon>Bacilli</taxon>
        <taxon>Bacillales</taxon>
        <taxon>Bacillaceae</taxon>
        <taxon>Sutcliffiella</taxon>
    </lineage>
</organism>
<evidence type="ECO:0000256" key="2">
    <source>
        <dbReference type="ARBA" id="ARBA00022490"/>
    </source>
</evidence>
<dbReference type="EMBL" id="VTEU01000006">
    <property type="protein sequence ID" value="TYS57800.1"/>
    <property type="molecule type" value="Genomic_DNA"/>
</dbReference>
<reference evidence="12 14" key="2">
    <citation type="submission" date="2019-08" db="EMBL/GenBank/DDBJ databases">
        <title>Bacillus genomes from the desert of Cuatro Cienegas, Coahuila.</title>
        <authorList>
            <person name="Olmedo-Alvarez G."/>
        </authorList>
    </citation>
    <scope>NUCLEOTIDE SEQUENCE [LARGE SCALE GENOMIC DNA]</scope>
    <source>
        <strain evidence="12 14">CH88_3T</strain>
    </source>
</reference>
<dbReference type="InterPro" id="IPR024187">
    <property type="entry name" value="Sig_transdc_resp-reg_cit/mal"/>
</dbReference>
<evidence type="ECO:0000256" key="7">
    <source>
        <dbReference type="ARBA" id="ARBA00023159"/>
    </source>
</evidence>
<dbReference type="GeneID" id="96738942"/>
<dbReference type="InterPro" id="IPR011006">
    <property type="entry name" value="CheY-like_superfamily"/>
</dbReference>
<evidence type="ECO:0000259" key="10">
    <source>
        <dbReference type="PROSITE" id="PS50110"/>
    </source>
</evidence>
<gene>
    <name evidence="11" type="ORF">B4U37_10980</name>
    <name evidence="12" type="ORF">FZC74_15365</name>
</gene>
<reference evidence="11 13" key="1">
    <citation type="submission" date="2017-04" db="EMBL/GenBank/DDBJ databases">
        <title>Complete Genome Sequence of the Bacillus horikoshii 20a strain from Cuatro Cienegas, Coahuila, Mexico.</title>
        <authorList>
            <person name="Zarza E."/>
            <person name="Alcaraz L.D."/>
            <person name="Aguilar-Salinas B."/>
            <person name="Islas A."/>
            <person name="Olmedo-Alvarez G."/>
        </authorList>
    </citation>
    <scope>NUCLEOTIDE SEQUENCE [LARGE SCALE GENOMIC DNA]</scope>
    <source>
        <strain evidence="11 13">20a</strain>
    </source>
</reference>
<protein>
    <submittedName>
        <fullName evidence="11 12">Response regulator</fullName>
    </submittedName>
</protein>
<evidence type="ECO:0000256" key="6">
    <source>
        <dbReference type="ARBA" id="ARBA00023125"/>
    </source>
</evidence>
<dbReference type="SMART" id="SM00448">
    <property type="entry name" value="REC"/>
    <property type="match status" value="1"/>
</dbReference>
<dbReference type="GO" id="GO:0003677">
    <property type="term" value="F:DNA binding"/>
    <property type="evidence" value="ECO:0007669"/>
    <property type="project" value="UniProtKB-KW"/>
</dbReference>
<evidence type="ECO:0000313" key="11">
    <source>
        <dbReference type="EMBL" id="ART76528.1"/>
    </source>
</evidence>
<dbReference type="GO" id="GO:0005737">
    <property type="term" value="C:cytoplasm"/>
    <property type="evidence" value="ECO:0007669"/>
    <property type="project" value="UniProtKB-SubCell"/>
</dbReference>
<keyword evidence="13" id="KW-1185">Reference proteome</keyword>
<keyword evidence="8" id="KW-0804">Transcription</keyword>
<evidence type="ECO:0000313" key="13">
    <source>
        <dbReference type="Proteomes" id="UP000195573"/>
    </source>
</evidence>
<evidence type="ECO:0000256" key="1">
    <source>
        <dbReference type="ARBA" id="ARBA00004496"/>
    </source>
</evidence>
<evidence type="ECO:0000313" key="14">
    <source>
        <dbReference type="Proteomes" id="UP000323393"/>
    </source>
</evidence>
<name>A0A1Y0CML2_9BACI</name>
<dbReference type="Proteomes" id="UP000195573">
    <property type="component" value="Chromosome"/>
</dbReference>
<accession>A0A1Y0CML2</accession>
<proteinExistence type="predicted"/>
<dbReference type="Gene3D" id="3.40.50.2300">
    <property type="match status" value="1"/>
</dbReference>
<dbReference type="Pfam" id="PF20714">
    <property type="entry name" value="HTH_64"/>
    <property type="match status" value="1"/>
</dbReference>
<dbReference type="EMBL" id="CP020880">
    <property type="protein sequence ID" value="ART76528.1"/>
    <property type="molecule type" value="Genomic_DNA"/>
</dbReference>
<dbReference type="InterPro" id="IPR051271">
    <property type="entry name" value="2C-system_Tx_regulators"/>
</dbReference>
<comment type="subcellular location">
    <subcellularLocation>
        <location evidence="1">Cytoplasm</location>
    </subcellularLocation>
</comment>
<sequence length="229" mass="26081">MINVAIAEDDFRVASIHEQFLEKVEGVRAVNKALNASQTMDHLAKGETDLILMDNYMPDECGVSLLPLIREKFPEVDIIMITAATEKEVVEAALKYGVVDYLIKPVTFDRFQQAIKTYLERKAFIQDHDSYNQAVIDEFLHKNGLKEKEKPNDSHPKGIDQLTLEKVEGLLASDYQGGWTAEQMGERMGASRTTARRYLEYLISLEKAKASLEYGMVGRPERKYYRIGK</sequence>
<keyword evidence="2" id="KW-0963">Cytoplasm</keyword>
<dbReference type="PANTHER" id="PTHR45526">
    <property type="entry name" value="TRANSCRIPTIONAL REGULATORY PROTEIN DPIA"/>
    <property type="match status" value="1"/>
</dbReference>
<evidence type="ECO:0000256" key="9">
    <source>
        <dbReference type="PROSITE-ProRule" id="PRU00169"/>
    </source>
</evidence>